<dbReference type="InterPro" id="IPR036465">
    <property type="entry name" value="vWFA_dom_sf"/>
</dbReference>
<dbReference type="GeneID" id="14406280"/>
<dbReference type="SUPFAM" id="SSF53300">
    <property type="entry name" value="vWA-like"/>
    <property type="match status" value="1"/>
</dbReference>
<dbReference type="RefSeq" id="WP_015325118.1">
    <property type="nucleotide sequence ID" value="NC_019977.1"/>
</dbReference>
<dbReference type="AlphaFoldDB" id="L0L0P4"/>
<evidence type="ECO:0000313" key="2">
    <source>
        <dbReference type="EMBL" id="AGB49953.1"/>
    </source>
</evidence>
<dbReference type="SMART" id="SM00327">
    <property type="entry name" value="VWA"/>
    <property type="match status" value="1"/>
</dbReference>
<gene>
    <name evidence="2" type="ordered locus">Metho_1767</name>
</gene>
<reference evidence="3" key="1">
    <citation type="submission" date="2012-02" db="EMBL/GenBank/DDBJ databases">
        <title>Complete sequence of chromosome of Methanomethylovorans hollandica DSM 15978.</title>
        <authorList>
            <person name="Lucas S."/>
            <person name="Copeland A."/>
            <person name="Lapidus A."/>
            <person name="Glavina del Rio T."/>
            <person name="Dalin E."/>
            <person name="Tice H."/>
            <person name="Bruce D."/>
            <person name="Goodwin L."/>
            <person name="Pitluck S."/>
            <person name="Peters L."/>
            <person name="Mikhailova N."/>
            <person name="Held B."/>
            <person name="Kyrpides N."/>
            <person name="Mavromatis K."/>
            <person name="Ivanova N."/>
            <person name="Brettin T."/>
            <person name="Detter J.C."/>
            <person name="Han C."/>
            <person name="Larimer F."/>
            <person name="Land M."/>
            <person name="Hauser L."/>
            <person name="Markowitz V."/>
            <person name="Cheng J.-F."/>
            <person name="Hugenholtz P."/>
            <person name="Woyke T."/>
            <person name="Wu D."/>
            <person name="Spring S."/>
            <person name="Schroeder M."/>
            <person name="Brambilla E."/>
            <person name="Klenk H.-P."/>
            <person name="Eisen J.A."/>
        </authorList>
    </citation>
    <scope>NUCLEOTIDE SEQUENCE [LARGE SCALE GENOMIC DNA]</scope>
    <source>
        <strain evidence="3">DSM 15978 / NBRC 107637 / DMS1</strain>
    </source>
</reference>
<dbReference type="PANTHER" id="PTHR41248">
    <property type="entry name" value="NORD PROTEIN"/>
    <property type="match status" value="1"/>
</dbReference>
<keyword evidence="3" id="KW-1185">Reference proteome</keyword>
<organism evidence="2 3">
    <name type="scientific">Methanomethylovorans hollandica (strain DSM 15978 / NBRC 107637 / DMS1)</name>
    <dbReference type="NCBI Taxonomy" id="867904"/>
    <lineage>
        <taxon>Archaea</taxon>
        <taxon>Methanobacteriati</taxon>
        <taxon>Methanobacteriota</taxon>
        <taxon>Stenosarchaea group</taxon>
        <taxon>Methanomicrobia</taxon>
        <taxon>Methanosarcinales</taxon>
        <taxon>Methanosarcinaceae</taxon>
        <taxon>Methanomethylovorans</taxon>
    </lineage>
</organism>
<evidence type="ECO:0000313" key="3">
    <source>
        <dbReference type="Proteomes" id="UP000010866"/>
    </source>
</evidence>
<dbReference type="EMBL" id="CP003362">
    <property type="protein sequence ID" value="AGB49953.1"/>
    <property type="molecule type" value="Genomic_DNA"/>
</dbReference>
<dbReference type="KEGG" id="mhz:Metho_1767"/>
<sequence length="1141" mass="130035">MPEAGGKTLSPEELTDIVRSYFPNLDSDDFSSVVEPLKKISVQDLKFILNCGKFTFVKGRRVIRSYLKAAPQVYRLLPQDGFRNWILLAQKASFLSISCIEGFFDASGMITEKGGLPLLHRWTELGISIAGRDKGLAISYFTNTAKVVSSRPFEHFEELVSIGSNFSDSNIRVSEAYFKHLADLLSLMSTDEFHKFVDIIENIREKDWRTVIEIMNSSRETFSPIEPHRRYLILNALNSILRFGAPLIPALFNRSPRTMANLDDKDFKKWFSAAEKIAELNTDMATSFVNRSPNILGFTDVDEVKEWTDRSIVLLSRDRQAAKAFMEYSFKGLEKHMKNTDHEKRAFILDVGAELALVNPECVENFFKYAPEVLHLFTHQNFREWLTIGKAIAKQSSNLGAGYCRHSTLAFKMIPPAYHGEIFSTARILLEVDWLLAGIFFESLPEVVEKIDPAQIRKWAGIGLKVHEKDKKIAVDYFAFSPPLLADLDVRELEEWALKGISVFEESPIKGRPYFSLKSKSSTDTIEDLKGGIALKKVVNILKYYAIGLSGVDFSIRSKHVLPLAEGLDFMNPIIAGNVIYLEPKIKKYSDVEDNFNIYKLSVMHEVGHVQFSTTEVSVEKAYSILKKMGFEFSSAVETVSITSLFSAFQDHLLAIDLMGIIEDARIEYMIFTSYRGLRENFRHIRTQLLQARPIPETEMERFMEALMWLSTGNEPSFRMEEKMRQGINICRDLLHKVLHPDSSTLDSMEAVFEIYTLLKELYGPLTDLQYTPIKNLEYRGVGISALTEDEPASADPYEHMLARFVPQCEESREEEKKEEKPDEMFQEQNYAIPNDWSLRGSFIYDEWDTVINDYKSGWCVVKEIEPSGDSGEYFEDAIKRYGNEIALIRRIFSTMKPESFHKLKGQTDGTEIDIDALIEALMEKRCGADLDDRFYLRWDKRERDVATLFLVDVSASTSKKLDIGGQSIIDVEKDSVIIMSQALESIGDKYAIYAFSGHTRNDVEYYIIKEFNEELTDTVANRISLLEPVANTRLGPVIRHSITKLEQVQASTKMIVLLSDGEPYDTCHGEGAYEGRLAEEDTRVAIQEGHARNIHFFCITVDKDPGNYLDTIFSNVGYTIIDDAQVLPARLPALYKRLTT</sequence>
<evidence type="ECO:0000259" key="1">
    <source>
        <dbReference type="PROSITE" id="PS50234"/>
    </source>
</evidence>
<accession>L0L0P4</accession>
<protein>
    <submittedName>
        <fullName evidence="2">Nitric oxide reductase activation protein</fullName>
    </submittedName>
</protein>
<name>L0L0P4_METHD</name>
<dbReference type="OrthoDB" id="124314at2157"/>
<dbReference type="HOGENOM" id="CLU_275293_0_0_2"/>
<dbReference type="STRING" id="867904.Metho_1767"/>
<dbReference type="PROSITE" id="PS50234">
    <property type="entry name" value="VWFA"/>
    <property type="match status" value="1"/>
</dbReference>
<feature type="domain" description="VWFA" evidence="1">
    <location>
        <begin position="947"/>
        <end position="1139"/>
    </location>
</feature>
<dbReference type="PANTHER" id="PTHR41248:SF1">
    <property type="entry name" value="NORD PROTEIN"/>
    <property type="match status" value="1"/>
</dbReference>
<proteinExistence type="predicted"/>
<dbReference type="Proteomes" id="UP000010866">
    <property type="component" value="Chromosome"/>
</dbReference>
<dbReference type="CDD" id="cd01454">
    <property type="entry name" value="vWA_norD_type"/>
    <property type="match status" value="1"/>
</dbReference>
<dbReference type="InterPro" id="IPR002035">
    <property type="entry name" value="VWF_A"/>
</dbReference>
<dbReference type="Gene3D" id="3.40.50.410">
    <property type="entry name" value="von Willebrand factor, type A domain"/>
    <property type="match status" value="1"/>
</dbReference>
<dbReference type="InterPro" id="IPR051928">
    <property type="entry name" value="NorD/CobT"/>
</dbReference>